<feature type="domain" description="YknX-like beta-barrel" evidence="4">
    <location>
        <begin position="313"/>
        <end position="390"/>
    </location>
</feature>
<evidence type="ECO:0000313" key="5">
    <source>
        <dbReference type="EMBL" id="SFW49851.1"/>
    </source>
</evidence>
<evidence type="ECO:0000256" key="1">
    <source>
        <dbReference type="ARBA" id="ARBA00004196"/>
    </source>
</evidence>
<accession>A0A1K1PQW5</accession>
<evidence type="ECO:0000259" key="4">
    <source>
        <dbReference type="Pfam" id="PF25990"/>
    </source>
</evidence>
<dbReference type="InterPro" id="IPR058636">
    <property type="entry name" value="Beta-barrel_YknX"/>
</dbReference>
<protein>
    <submittedName>
        <fullName evidence="5">Biotin-lipoyl like</fullName>
    </submittedName>
</protein>
<proteinExistence type="predicted"/>
<name>A0A1K1PQW5_RUMFL</name>
<evidence type="ECO:0000256" key="3">
    <source>
        <dbReference type="SAM" id="MobiDB-lite"/>
    </source>
</evidence>
<sequence length="477" mass="51653">MERSNKLLKLLLALLIVAIIGVALFFFAGHASGRSTVKDVEKSSGCGYVKYRDLEKNVSMTGSVAGSDKVTVKGETDLKVKKLSVKVGDKVKKGDVLLEFDSADLKKQAEELKTKAQNDSKNAHAANEKKLSDAKKAKEDNIKKAQDEIENAKNKRDQAYTDYNNLVDEYNALIGEADRAYDEMAAASGDDAAAKKSKWESILEKANKIGNDADELHAKLQGFEDAIPAAKAAYEETVKKADAEIKKAQDALDAEKKNPSSAEPSKELKDIQDKIDRCVVKAPKDGVVSQVNAAVGKVPSSADVISISDASQFVITGKVSESDLIKISEDMTAEIKTASTGDKSVSGKVKRIDRKRSSEGQKEDEGFTVEVSVDEKDSKLVIGEKATVKIVMDKCENVLSVPYDAVMGGDNGGYCVFIASKNSKGDYVISKRKIEKGFDGDEYLEVTSDTIHENDLVLTNPRGVSDGDVMHLNPPEN</sequence>
<dbReference type="Pfam" id="PF25990">
    <property type="entry name" value="Beta-barrel_YknX"/>
    <property type="match status" value="1"/>
</dbReference>
<keyword evidence="2" id="KW-0175">Coiled coil</keyword>
<dbReference type="Proteomes" id="UP000183461">
    <property type="component" value="Unassembled WGS sequence"/>
</dbReference>
<comment type="subcellular location">
    <subcellularLocation>
        <location evidence="1">Cell envelope</location>
    </subcellularLocation>
</comment>
<gene>
    <name evidence="5" type="ORF">SAMN02910280_0043</name>
</gene>
<dbReference type="Gene3D" id="2.40.30.170">
    <property type="match status" value="1"/>
</dbReference>
<dbReference type="Gene3D" id="2.40.50.100">
    <property type="match status" value="1"/>
</dbReference>
<feature type="region of interest" description="Disordered" evidence="3">
    <location>
        <begin position="113"/>
        <end position="141"/>
    </location>
</feature>
<dbReference type="PANTHER" id="PTHR32347">
    <property type="entry name" value="EFFLUX SYSTEM COMPONENT YKNX-RELATED"/>
    <property type="match status" value="1"/>
</dbReference>
<reference evidence="6" key="1">
    <citation type="submission" date="2016-11" db="EMBL/GenBank/DDBJ databases">
        <authorList>
            <person name="Varghese N."/>
            <person name="Submissions S."/>
        </authorList>
    </citation>
    <scope>NUCLEOTIDE SEQUENCE [LARGE SCALE GENOMIC DNA]</scope>
    <source>
        <strain evidence="6">YL228</strain>
    </source>
</reference>
<feature type="region of interest" description="Disordered" evidence="3">
    <location>
        <begin position="250"/>
        <end position="269"/>
    </location>
</feature>
<organism evidence="5 6">
    <name type="scientific">Ruminococcus flavefaciens</name>
    <dbReference type="NCBI Taxonomy" id="1265"/>
    <lineage>
        <taxon>Bacteria</taxon>
        <taxon>Bacillati</taxon>
        <taxon>Bacillota</taxon>
        <taxon>Clostridia</taxon>
        <taxon>Eubacteriales</taxon>
        <taxon>Oscillospiraceae</taxon>
        <taxon>Ruminococcus</taxon>
    </lineage>
</organism>
<dbReference type="AlphaFoldDB" id="A0A1K1PQW5"/>
<dbReference type="EMBL" id="FPIP01000010">
    <property type="protein sequence ID" value="SFW49851.1"/>
    <property type="molecule type" value="Genomic_DNA"/>
</dbReference>
<evidence type="ECO:0000256" key="2">
    <source>
        <dbReference type="ARBA" id="ARBA00023054"/>
    </source>
</evidence>
<dbReference type="GO" id="GO:0030313">
    <property type="term" value="C:cell envelope"/>
    <property type="evidence" value="ECO:0007669"/>
    <property type="project" value="UniProtKB-SubCell"/>
</dbReference>
<dbReference type="RefSeq" id="WP_072301116.1">
    <property type="nucleotide sequence ID" value="NZ_FPIP01000010.1"/>
</dbReference>
<dbReference type="InterPro" id="IPR050465">
    <property type="entry name" value="UPF0194_transport"/>
</dbReference>
<dbReference type="SUPFAM" id="SSF111369">
    <property type="entry name" value="HlyD-like secretion proteins"/>
    <property type="match status" value="1"/>
</dbReference>
<evidence type="ECO:0000313" key="6">
    <source>
        <dbReference type="Proteomes" id="UP000183461"/>
    </source>
</evidence>